<feature type="transmembrane region" description="Helical" evidence="1">
    <location>
        <begin position="73"/>
        <end position="102"/>
    </location>
</feature>
<gene>
    <name evidence="2" type="ORF">GCM10011290_15570</name>
</gene>
<feature type="transmembrane region" description="Helical" evidence="1">
    <location>
        <begin position="7"/>
        <end position="25"/>
    </location>
</feature>
<sequence>MAYTRMGLTPSTAIFIIVFTIMLLFPKFEDPDFYWHLKTGELIVTTGQLPWHDVFTYTNSGNPWVLSEWLSQAIFYLLYQQAGLTGVAAITALVYVLCWFITYKTCQALLQDEGKAIIVVMVFCATMGAIAPRPHIFTFLFFSILLHQLFMFKYRSVDRGLIFIPLIMAIWANAHGGFFIGLVLLAVFLIAEWSHHLLVDNVGRIETKRLKRLSLIAIAGFLATAINPHGWEYWLYPYQAIVSSGDTQFISEWQSPNFHKLFFQYFLVVIFLFFMNMIYAKRKPDVTELGVSLVFIGGAFFSVRNIPLAALVLAPFFSVFCQELSLARIFKRPDYKPKSGLSAIAHHLMAAGNRQVGGSAPLANWLLLIASLFSILLLYPSRKEHNSMAVSRTLPVAATDFVIKHNISGNMFNTYHYGGYLIYRLYPRQRVFIYGRTDIYPKPFITEYREMYRGGGNWKQYFYKHNIDYVLCENLSPLRQLLLNNGDFKLVFDDGKHSVLLKDTAKYQSLIKQYAPKLQQQHT</sequence>
<dbReference type="RefSeq" id="WP_189373582.1">
    <property type="nucleotide sequence ID" value="NZ_BMYW01000004.1"/>
</dbReference>
<keyword evidence="3" id="KW-1185">Reference proteome</keyword>
<evidence type="ECO:0000256" key="1">
    <source>
        <dbReference type="SAM" id="Phobius"/>
    </source>
</evidence>
<evidence type="ECO:0000313" key="3">
    <source>
        <dbReference type="Proteomes" id="UP000600877"/>
    </source>
</evidence>
<reference evidence="3" key="1">
    <citation type="journal article" date="2019" name="Int. J. Syst. Evol. Microbiol.">
        <title>The Global Catalogue of Microorganisms (GCM) 10K type strain sequencing project: providing services to taxonomists for standard genome sequencing and annotation.</title>
        <authorList>
            <consortium name="The Broad Institute Genomics Platform"/>
            <consortium name="The Broad Institute Genome Sequencing Center for Infectious Disease"/>
            <person name="Wu L."/>
            <person name="Ma J."/>
        </authorList>
    </citation>
    <scope>NUCLEOTIDE SEQUENCE [LARGE SCALE GENOMIC DNA]</scope>
    <source>
        <strain evidence="3">KCTC 32041</strain>
    </source>
</reference>
<feature type="transmembrane region" description="Helical" evidence="1">
    <location>
        <begin position="136"/>
        <end position="154"/>
    </location>
</feature>
<accession>A0ABQ2YPL4</accession>
<feature type="transmembrane region" description="Helical" evidence="1">
    <location>
        <begin position="291"/>
        <end position="317"/>
    </location>
</feature>
<keyword evidence="1" id="KW-0472">Membrane</keyword>
<organism evidence="2 3">
    <name type="scientific">Vogesella alkaliphila</name>
    <dbReference type="NCBI Taxonomy" id="1193621"/>
    <lineage>
        <taxon>Bacteria</taxon>
        <taxon>Pseudomonadati</taxon>
        <taxon>Pseudomonadota</taxon>
        <taxon>Betaproteobacteria</taxon>
        <taxon>Neisseriales</taxon>
        <taxon>Chromobacteriaceae</taxon>
        <taxon>Vogesella</taxon>
    </lineage>
</organism>
<evidence type="ECO:0008006" key="4">
    <source>
        <dbReference type="Google" id="ProtNLM"/>
    </source>
</evidence>
<keyword evidence="1" id="KW-0812">Transmembrane</keyword>
<feature type="transmembrane region" description="Helical" evidence="1">
    <location>
        <begin position="261"/>
        <end position="279"/>
    </location>
</feature>
<feature type="transmembrane region" description="Helical" evidence="1">
    <location>
        <begin position="362"/>
        <end position="379"/>
    </location>
</feature>
<protein>
    <recommendedName>
        <fullName evidence="4">Glycosyltransferase RgtA/B/C/D-like domain-containing protein</fullName>
    </recommendedName>
</protein>
<keyword evidence="1" id="KW-1133">Transmembrane helix</keyword>
<feature type="transmembrane region" description="Helical" evidence="1">
    <location>
        <begin position="161"/>
        <end position="191"/>
    </location>
</feature>
<name>A0ABQ2YPL4_9NEIS</name>
<dbReference type="Proteomes" id="UP000600877">
    <property type="component" value="Unassembled WGS sequence"/>
</dbReference>
<dbReference type="EMBL" id="BMYW01000004">
    <property type="protein sequence ID" value="GGX88754.1"/>
    <property type="molecule type" value="Genomic_DNA"/>
</dbReference>
<evidence type="ECO:0000313" key="2">
    <source>
        <dbReference type="EMBL" id="GGX88754.1"/>
    </source>
</evidence>
<comment type="caution">
    <text evidence="2">The sequence shown here is derived from an EMBL/GenBank/DDBJ whole genome shotgun (WGS) entry which is preliminary data.</text>
</comment>
<proteinExistence type="predicted"/>